<protein>
    <submittedName>
        <fullName evidence="3">Mammalian cell entry protein</fullName>
    </submittedName>
</protein>
<evidence type="ECO:0000256" key="1">
    <source>
        <dbReference type="SAM" id="Phobius"/>
    </source>
</evidence>
<dbReference type="OrthoDB" id="4379218at2"/>
<keyword evidence="1" id="KW-0812">Transmembrane</keyword>
<dbReference type="Pfam" id="PF02470">
    <property type="entry name" value="MlaD"/>
    <property type="match status" value="1"/>
</dbReference>
<accession>A0A7I9V0M7</accession>
<feature type="domain" description="Mce/MlaD" evidence="2">
    <location>
        <begin position="66"/>
        <end position="138"/>
    </location>
</feature>
<reference evidence="4" key="1">
    <citation type="submission" date="2019-06" db="EMBL/GenBank/DDBJ databases">
        <title>Gordonia isolated from sludge of a wastewater treatment plant.</title>
        <authorList>
            <person name="Tamura T."/>
            <person name="Aoyama K."/>
            <person name="Kang Y."/>
            <person name="Saito S."/>
            <person name="Akiyama N."/>
            <person name="Yazawa K."/>
            <person name="Gonoi T."/>
            <person name="Mikami Y."/>
        </authorList>
    </citation>
    <scope>NUCLEOTIDE SEQUENCE [LARGE SCALE GENOMIC DNA]</scope>
    <source>
        <strain evidence="4">NBRC 107697</strain>
    </source>
</reference>
<feature type="transmembrane region" description="Helical" evidence="1">
    <location>
        <begin position="38"/>
        <end position="61"/>
    </location>
</feature>
<organism evidence="3 4">
    <name type="scientific">Gordonia crocea</name>
    <dbReference type="NCBI Taxonomy" id="589162"/>
    <lineage>
        <taxon>Bacteria</taxon>
        <taxon>Bacillati</taxon>
        <taxon>Actinomycetota</taxon>
        <taxon>Actinomycetes</taxon>
        <taxon>Mycobacteriales</taxon>
        <taxon>Gordoniaceae</taxon>
        <taxon>Gordonia</taxon>
    </lineage>
</organism>
<dbReference type="InterPro" id="IPR052336">
    <property type="entry name" value="MlaD_Phospholipid_Transporter"/>
</dbReference>
<sequence>MSTVTPESTTSRYSPRALLRRLSDRPAMSNAQRERMEMGWGIGAAVALVVMALIAGGIYVFTPGQSRLVAQFEEAGQIKAGDSVRVAGVPVGTVKKVTLAGDHVDVEMSVGRGVFIGDESRVDAKMLTVVGGNFLDITSAGNERLGDHPITKDNTSVPYSLTKTFSLAQPKIEALDVAPLRKTLVQVEQGMSGNPGALKKNLTILSSMLTNLNKRQDEFGTMLSLAAEYTKGINLNGEIITALSRNLANFLTEFEQYGSGFAYAVRRLADMLERVKGIMLEYDTTIDPLVRKVDAIGRQYGPLLARYEPLIAQGRDLIKRLQGMVGPDGSIQIDHSNLVLSTDYCIPVPGVTC</sequence>
<proteinExistence type="predicted"/>
<evidence type="ECO:0000259" key="2">
    <source>
        <dbReference type="Pfam" id="PF02470"/>
    </source>
</evidence>
<keyword evidence="1" id="KW-0472">Membrane</keyword>
<keyword evidence="4" id="KW-1185">Reference proteome</keyword>
<comment type="caution">
    <text evidence="3">The sequence shown here is derived from an EMBL/GenBank/DDBJ whole genome shotgun (WGS) entry which is preliminary data.</text>
</comment>
<keyword evidence="1" id="KW-1133">Transmembrane helix</keyword>
<dbReference type="RefSeq" id="WP_161928130.1">
    <property type="nucleotide sequence ID" value="NZ_BJOU01000008.1"/>
</dbReference>
<dbReference type="AlphaFoldDB" id="A0A7I9V0M7"/>
<dbReference type="GO" id="GO:0005576">
    <property type="term" value="C:extracellular region"/>
    <property type="evidence" value="ECO:0007669"/>
    <property type="project" value="TreeGrafter"/>
</dbReference>
<dbReference type="PANTHER" id="PTHR33371">
    <property type="entry name" value="INTERMEMBRANE PHOSPHOLIPID TRANSPORT SYSTEM BINDING PROTEIN MLAD-RELATED"/>
    <property type="match status" value="1"/>
</dbReference>
<dbReference type="PANTHER" id="PTHR33371:SF18">
    <property type="entry name" value="MCE-FAMILY PROTEIN MCE3C"/>
    <property type="match status" value="1"/>
</dbReference>
<evidence type="ECO:0000313" key="4">
    <source>
        <dbReference type="Proteomes" id="UP000444980"/>
    </source>
</evidence>
<dbReference type="InterPro" id="IPR003399">
    <property type="entry name" value="Mce/MlaD"/>
</dbReference>
<name>A0A7I9V0M7_9ACTN</name>
<evidence type="ECO:0000313" key="3">
    <source>
        <dbReference type="EMBL" id="GED98736.1"/>
    </source>
</evidence>
<dbReference type="Proteomes" id="UP000444980">
    <property type="component" value="Unassembled WGS sequence"/>
</dbReference>
<gene>
    <name evidence="3" type="ORF">nbrc107697_27750</name>
</gene>
<dbReference type="EMBL" id="BJOU01000008">
    <property type="protein sequence ID" value="GED98736.1"/>
    <property type="molecule type" value="Genomic_DNA"/>
</dbReference>